<evidence type="ECO:0000313" key="7">
    <source>
        <dbReference type="EMBL" id="TPE49123.1"/>
    </source>
</evidence>
<evidence type="ECO:0000256" key="5">
    <source>
        <dbReference type="SAM" id="Phobius"/>
    </source>
</evidence>
<organism evidence="7 8">
    <name type="scientific">Amaricoccus solimangrovi</name>
    <dbReference type="NCBI Taxonomy" id="2589815"/>
    <lineage>
        <taxon>Bacteria</taxon>
        <taxon>Pseudomonadati</taxon>
        <taxon>Pseudomonadota</taxon>
        <taxon>Alphaproteobacteria</taxon>
        <taxon>Rhodobacterales</taxon>
        <taxon>Paracoccaceae</taxon>
        <taxon>Amaricoccus</taxon>
    </lineage>
</organism>
<protein>
    <submittedName>
        <fullName evidence="7">O-antigen ligase family protein</fullName>
    </submittedName>
</protein>
<keyword evidence="4 5" id="KW-0472">Membrane</keyword>
<feature type="transmembrane region" description="Helical" evidence="5">
    <location>
        <begin position="39"/>
        <end position="57"/>
    </location>
</feature>
<dbReference type="InterPro" id="IPR051533">
    <property type="entry name" value="WaaL-like"/>
</dbReference>
<name>A0A501WGV1_9RHOB</name>
<dbReference type="PANTHER" id="PTHR37422:SF13">
    <property type="entry name" value="LIPOPOLYSACCHARIDE BIOSYNTHESIS PROTEIN PA4999-RELATED"/>
    <property type="match status" value="1"/>
</dbReference>
<evidence type="ECO:0000256" key="1">
    <source>
        <dbReference type="ARBA" id="ARBA00004141"/>
    </source>
</evidence>
<dbReference type="GO" id="GO:0016020">
    <property type="term" value="C:membrane"/>
    <property type="evidence" value="ECO:0007669"/>
    <property type="project" value="UniProtKB-SubCell"/>
</dbReference>
<dbReference type="AlphaFoldDB" id="A0A501WGV1"/>
<reference evidence="7 8" key="1">
    <citation type="submission" date="2019-06" db="EMBL/GenBank/DDBJ databases">
        <title>A novel bacterium of genus Amaricoccus, isolated from marine sediment.</title>
        <authorList>
            <person name="Huang H."/>
            <person name="Mo K."/>
            <person name="Hu Y."/>
        </authorList>
    </citation>
    <scope>NUCLEOTIDE SEQUENCE [LARGE SCALE GENOMIC DNA]</scope>
    <source>
        <strain evidence="7 8">HB172011</strain>
    </source>
</reference>
<keyword evidence="3 5" id="KW-1133">Transmembrane helix</keyword>
<evidence type="ECO:0000256" key="2">
    <source>
        <dbReference type="ARBA" id="ARBA00022692"/>
    </source>
</evidence>
<dbReference type="PANTHER" id="PTHR37422">
    <property type="entry name" value="TEICHURONIC ACID BIOSYNTHESIS PROTEIN TUAE"/>
    <property type="match status" value="1"/>
</dbReference>
<gene>
    <name evidence="7" type="ORF">FJM51_15740</name>
</gene>
<feature type="transmembrane region" description="Helical" evidence="5">
    <location>
        <begin position="120"/>
        <end position="140"/>
    </location>
</feature>
<evidence type="ECO:0000313" key="8">
    <source>
        <dbReference type="Proteomes" id="UP000319255"/>
    </source>
</evidence>
<dbReference type="Pfam" id="PF04932">
    <property type="entry name" value="Wzy_C"/>
    <property type="match status" value="1"/>
</dbReference>
<dbReference type="RefSeq" id="WP_140455096.1">
    <property type="nucleotide sequence ID" value="NZ_VFRP01000017.1"/>
</dbReference>
<feature type="transmembrane region" description="Helical" evidence="5">
    <location>
        <begin position="329"/>
        <end position="350"/>
    </location>
</feature>
<dbReference type="EMBL" id="VFRP01000017">
    <property type="protein sequence ID" value="TPE49123.1"/>
    <property type="molecule type" value="Genomic_DNA"/>
</dbReference>
<evidence type="ECO:0000256" key="4">
    <source>
        <dbReference type="ARBA" id="ARBA00023136"/>
    </source>
</evidence>
<keyword evidence="8" id="KW-1185">Reference proteome</keyword>
<sequence>MDSTQFRRDHIRPWVPDLRPAPIIVMLAMMGAFRSIGQFPIYLGYLSALAGLIWIGASLQISKFLIPSYLLVLWGYLSLVYNGLGPYSYVQLTVVLGGIGLAEIAARMEPSKIAELVSRRLVWIILALTVIEFVLIELGMGQRTRELDGELVGGLFPDLGIAVPRFMGSMGGSGFSGCMTGALGLLCLVEGRKKTALTLFFVTVLMVSRGPLLALIIAFMFHFFRDLKIGRICAFILLAISALFPVLIWYLESVLSKTEIVFLIKVSTERFLHYMSFLEFGLSSPIFGIGYSNYESVYTDYFYTADFQQWGTRYNVGLIREAHNFMLDIFGEMGVVAWILAAVQLVMTGWRALSGDARYGAMFIYVTICFFFLSGLSNWVYWLMIGIIMSHSSQINRSRSGSLSMTVAPYRA</sequence>
<dbReference type="Proteomes" id="UP000319255">
    <property type="component" value="Unassembled WGS sequence"/>
</dbReference>
<feature type="domain" description="O-antigen ligase-related" evidence="6">
    <location>
        <begin position="196"/>
        <end position="341"/>
    </location>
</feature>
<accession>A0A501WGV1</accession>
<feature type="transmembrane region" description="Helical" evidence="5">
    <location>
        <begin position="87"/>
        <end position="108"/>
    </location>
</feature>
<feature type="transmembrane region" description="Helical" evidence="5">
    <location>
        <begin position="362"/>
        <end position="389"/>
    </location>
</feature>
<comment type="caution">
    <text evidence="7">The sequence shown here is derived from an EMBL/GenBank/DDBJ whole genome shotgun (WGS) entry which is preliminary data.</text>
</comment>
<evidence type="ECO:0000259" key="6">
    <source>
        <dbReference type="Pfam" id="PF04932"/>
    </source>
</evidence>
<keyword evidence="2 5" id="KW-0812">Transmembrane</keyword>
<feature type="transmembrane region" description="Helical" evidence="5">
    <location>
        <begin position="271"/>
        <end position="291"/>
    </location>
</feature>
<dbReference type="InterPro" id="IPR007016">
    <property type="entry name" value="O-antigen_ligase-rel_domated"/>
</dbReference>
<proteinExistence type="predicted"/>
<dbReference type="OrthoDB" id="7829781at2"/>
<feature type="transmembrane region" description="Helical" evidence="5">
    <location>
        <begin position="166"/>
        <end position="189"/>
    </location>
</feature>
<feature type="transmembrane region" description="Helical" evidence="5">
    <location>
        <begin position="196"/>
        <end position="223"/>
    </location>
</feature>
<comment type="subcellular location">
    <subcellularLocation>
        <location evidence="1">Membrane</location>
        <topology evidence="1">Multi-pass membrane protein</topology>
    </subcellularLocation>
</comment>
<keyword evidence="7" id="KW-0436">Ligase</keyword>
<evidence type="ECO:0000256" key="3">
    <source>
        <dbReference type="ARBA" id="ARBA00022989"/>
    </source>
</evidence>
<feature type="transmembrane region" description="Helical" evidence="5">
    <location>
        <begin position="229"/>
        <end position="251"/>
    </location>
</feature>
<dbReference type="GO" id="GO:0016874">
    <property type="term" value="F:ligase activity"/>
    <property type="evidence" value="ECO:0007669"/>
    <property type="project" value="UniProtKB-KW"/>
</dbReference>